<organism evidence="1 2">
    <name type="scientific">Balnearium lithotrophicum</name>
    <dbReference type="NCBI Taxonomy" id="223788"/>
    <lineage>
        <taxon>Bacteria</taxon>
        <taxon>Pseudomonadati</taxon>
        <taxon>Aquificota</taxon>
        <taxon>Aquificia</taxon>
        <taxon>Desulfurobacteriales</taxon>
        <taxon>Desulfurobacteriaceae</taxon>
        <taxon>Balnearium</taxon>
    </lineage>
</organism>
<reference evidence="1 2" key="1">
    <citation type="submission" date="2017-05" db="EMBL/GenBank/DDBJ databases">
        <authorList>
            <person name="Varghese N."/>
            <person name="Submissions S."/>
        </authorList>
    </citation>
    <scope>NUCLEOTIDE SEQUENCE [LARGE SCALE GENOMIC DNA]</scope>
    <source>
        <strain evidence="1 2">DSM 16304</strain>
    </source>
</reference>
<dbReference type="EMBL" id="FXTM01000013">
    <property type="protein sequence ID" value="SMO59811.1"/>
    <property type="molecule type" value="Genomic_DNA"/>
</dbReference>
<proteinExistence type="predicted"/>
<dbReference type="SUPFAM" id="SSF52540">
    <property type="entry name" value="P-loop containing nucleoside triphosphate hydrolases"/>
    <property type="match status" value="1"/>
</dbReference>
<dbReference type="RefSeq" id="WP_142935620.1">
    <property type="nucleotide sequence ID" value="NZ_FXTM01000013.1"/>
</dbReference>
<dbReference type="InterPro" id="IPR027417">
    <property type="entry name" value="P-loop_NTPase"/>
</dbReference>
<accession>A0A521CM22</accession>
<sequence length="261" mass="31182">MSYRETIDAGDGKFFMKDWLFRKFKGKIKSRTEEEIEKWETQQKFIKTFRPMLEQARLTKFNFSKYIQKREAKNVPEPKAMRIIREWSKTNKRILILSSPPGTGKTFASAFYLYCAWKTAFKHGFENWSIFFVKEQELFGPLGFKGDLKEAVIEYLKSAQLLVVDDFGQVIPNDERKIEEMRIFYEGLFDKRRIMKPVEGLKVPRLILTTNLSREEIENLPYISRRVWSRISSITIFRQFTDRDYRKLGFPDFLPSEPKLY</sequence>
<evidence type="ECO:0000313" key="2">
    <source>
        <dbReference type="Proteomes" id="UP000317315"/>
    </source>
</evidence>
<evidence type="ECO:0000313" key="1">
    <source>
        <dbReference type="EMBL" id="SMO59811.1"/>
    </source>
</evidence>
<dbReference type="Gene3D" id="3.40.50.300">
    <property type="entry name" value="P-loop containing nucleotide triphosphate hydrolases"/>
    <property type="match status" value="1"/>
</dbReference>
<gene>
    <name evidence="1" type="ORF">SAMN06269117_11363</name>
</gene>
<keyword evidence="2" id="KW-1185">Reference proteome</keyword>
<name>A0A521CM22_9BACT</name>
<dbReference type="Proteomes" id="UP000317315">
    <property type="component" value="Unassembled WGS sequence"/>
</dbReference>
<dbReference type="AlphaFoldDB" id="A0A521CM22"/>
<protein>
    <submittedName>
        <fullName evidence="1">DNA replication protein DnaC</fullName>
    </submittedName>
</protein>